<protein>
    <submittedName>
        <fullName evidence="1">Pyrophosphatase</fullName>
    </submittedName>
</protein>
<reference evidence="1" key="1">
    <citation type="journal article" date="2021" name="Proc. Natl. Acad. Sci. U.S.A.">
        <title>A Catalog of Tens of Thousands of Viruses from Human Metagenomes Reveals Hidden Associations with Chronic Diseases.</title>
        <authorList>
            <person name="Tisza M.J."/>
            <person name="Buck C.B."/>
        </authorList>
    </citation>
    <scope>NUCLEOTIDE SEQUENCE</scope>
    <source>
        <strain evidence="1">Cti0B23</strain>
    </source>
</reference>
<dbReference type="EMBL" id="BK016069">
    <property type="protein sequence ID" value="DAF92655.1"/>
    <property type="molecule type" value="Genomic_DNA"/>
</dbReference>
<evidence type="ECO:0000313" key="1">
    <source>
        <dbReference type="EMBL" id="DAF92655.1"/>
    </source>
</evidence>
<accession>A0A8S5UDS4</accession>
<organism evidence="1">
    <name type="scientific">Siphoviridae sp. cti0B23</name>
    <dbReference type="NCBI Taxonomy" id="2825619"/>
    <lineage>
        <taxon>Viruses</taxon>
        <taxon>Duplodnaviria</taxon>
        <taxon>Heunggongvirae</taxon>
        <taxon>Uroviricota</taxon>
        <taxon>Caudoviricetes</taxon>
    </lineage>
</organism>
<proteinExistence type="predicted"/>
<sequence>MDRLNEKIKQHIPQDELLAQLAEECAELSQAALKLRRALTGINPTPVTADEARWNLVEEVADVYNVLGLLLDAADNAEIYSIIRRKKARWLNRLEG</sequence>
<dbReference type="SUPFAM" id="SSF101386">
    <property type="entry name" value="all-alpha NTP pyrophosphatases"/>
    <property type="match status" value="1"/>
</dbReference>
<name>A0A8S5UDS4_9CAUD</name>
<dbReference type="Gene3D" id="1.10.287.1080">
    <property type="entry name" value="MazG-like"/>
    <property type="match status" value="1"/>
</dbReference>